<proteinExistence type="predicted"/>
<name>A0A6J5WHM9_PRUAR</name>
<keyword evidence="1" id="KW-0407">Ion channel</keyword>
<keyword evidence="3" id="KW-0472">Membrane</keyword>
<feature type="compositionally biased region" description="Basic and acidic residues" evidence="2">
    <location>
        <begin position="44"/>
        <end position="72"/>
    </location>
</feature>
<feature type="compositionally biased region" description="Basic and acidic residues" evidence="2">
    <location>
        <begin position="79"/>
        <end position="88"/>
    </location>
</feature>
<evidence type="ECO:0000256" key="1">
    <source>
        <dbReference type="ARBA" id="ARBA00023303"/>
    </source>
</evidence>
<dbReference type="GO" id="GO:0034220">
    <property type="term" value="P:monoatomic ion transmembrane transport"/>
    <property type="evidence" value="ECO:0007669"/>
    <property type="project" value="UniProtKB-KW"/>
</dbReference>
<gene>
    <name evidence="4" type="ORF">ORAREDHAP_LOCUS16427</name>
</gene>
<evidence type="ECO:0000256" key="3">
    <source>
        <dbReference type="SAM" id="Phobius"/>
    </source>
</evidence>
<keyword evidence="3" id="KW-0812">Transmembrane</keyword>
<evidence type="ECO:0000256" key="2">
    <source>
        <dbReference type="SAM" id="MobiDB-lite"/>
    </source>
</evidence>
<feature type="compositionally biased region" description="Basic and acidic residues" evidence="2">
    <location>
        <begin position="14"/>
        <end position="26"/>
    </location>
</feature>
<dbReference type="Proteomes" id="UP000507245">
    <property type="component" value="Unassembled WGS sequence"/>
</dbReference>
<keyword evidence="5" id="KW-1185">Reference proteome</keyword>
<keyword evidence="3" id="KW-1133">Transmembrane helix</keyword>
<feature type="transmembrane region" description="Helical" evidence="3">
    <location>
        <begin position="99"/>
        <end position="119"/>
    </location>
</feature>
<feature type="region of interest" description="Disordered" evidence="2">
    <location>
        <begin position="41"/>
        <end position="88"/>
    </location>
</feature>
<sequence length="196" mass="22123">MASASKIRFSCWKNKGDIENGGEPREESTCLNFKKRHLFGAESQEGKGRPSEAKMVRPKEHVLDAARTDHPKSNQTTEKSAKRDEDAKKSNLAARLTQIFITSCVIGVFLDPLFLYIPLLNQDLKCLRQFLPEECSPKLMESLINGFRGLLPEVSKEVEKPHLRKEIWESSIIVDILAILPLPQTMTPDIAAENNH</sequence>
<keyword evidence="1" id="KW-0406">Ion transport</keyword>
<keyword evidence="1" id="KW-0813">Transport</keyword>
<reference evidence="5" key="1">
    <citation type="journal article" date="2020" name="Genome Biol.">
        <title>Gamete binning: chromosome-level and haplotype-resolved genome assembly enabled by high-throughput single-cell sequencing of gamete genomes.</title>
        <authorList>
            <person name="Campoy J.A."/>
            <person name="Sun H."/>
            <person name="Goel M."/>
            <person name="Jiao W.-B."/>
            <person name="Folz-Donahue K."/>
            <person name="Wang N."/>
            <person name="Rubio M."/>
            <person name="Liu C."/>
            <person name="Kukat C."/>
            <person name="Ruiz D."/>
            <person name="Huettel B."/>
            <person name="Schneeberger K."/>
        </authorList>
    </citation>
    <scope>NUCLEOTIDE SEQUENCE [LARGE SCALE GENOMIC DNA]</scope>
    <source>
        <strain evidence="5">cv. Rojo Pasion</strain>
    </source>
</reference>
<feature type="region of interest" description="Disordered" evidence="2">
    <location>
        <begin position="1"/>
        <end position="26"/>
    </location>
</feature>
<organism evidence="4 5">
    <name type="scientific">Prunus armeniaca</name>
    <name type="common">Apricot</name>
    <name type="synonym">Armeniaca vulgaris</name>
    <dbReference type="NCBI Taxonomy" id="36596"/>
    <lineage>
        <taxon>Eukaryota</taxon>
        <taxon>Viridiplantae</taxon>
        <taxon>Streptophyta</taxon>
        <taxon>Embryophyta</taxon>
        <taxon>Tracheophyta</taxon>
        <taxon>Spermatophyta</taxon>
        <taxon>Magnoliopsida</taxon>
        <taxon>eudicotyledons</taxon>
        <taxon>Gunneridae</taxon>
        <taxon>Pentapetalae</taxon>
        <taxon>rosids</taxon>
        <taxon>fabids</taxon>
        <taxon>Rosales</taxon>
        <taxon>Rosaceae</taxon>
        <taxon>Amygdaloideae</taxon>
        <taxon>Amygdaleae</taxon>
        <taxon>Prunus</taxon>
    </lineage>
</organism>
<dbReference type="OrthoDB" id="421226at2759"/>
<evidence type="ECO:0000313" key="5">
    <source>
        <dbReference type="Proteomes" id="UP000507245"/>
    </source>
</evidence>
<accession>A0A6J5WHM9</accession>
<dbReference type="PANTHER" id="PTHR45651:SF68">
    <property type="entry name" value="ION TRANSPORT DOMAIN-CONTAINING PROTEIN"/>
    <property type="match status" value="1"/>
</dbReference>
<dbReference type="GO" id="GO:0016020">
    <property type="term" value="C:membrane"/>
    <property type="evidence" value="ECO:0007669"/>
    <property type="project" value="UniProtKB-SubCell"/>
</dbReference>
<dbReference type="AlphaFoldDB" id="A0A6J5WHM9"/>
<protein>
    <submittedName>
        <fullName evidence="4">Uncharacterized protein</fullName>
    </submittedName>
</protein>
<dbReference type="PANTHER" id="PTHR45651">
    <property type="entry name" value="CYCLIC NUCLEOTIDE-GATED ION CHANNEL 15-RELATED-RELATED"/>
    <property type="match status" value="1"/>
</dbReference>
<dbReference type="EMBL" id="CAEKKB010000002">
    <property type="protein sequence ID" value="CAB4301039.1"/>
    <property type="molecule type" value="Genomic_DNA"/>
</dbReference>
<evidence type="ECO:0000313" key="4">
    <source>
        <dbReference type="EMBL" id="CAB4301039.1"/>
    </source>
</evidence>